<protein>
    <recommendedName>
        <fullName evidence="4">DUF2812 domain-containing protein</fullName>
    </recommendedName>
</protein>
<feature type="transmembrane region" description="Helical" evidence="1">
    <location>
        <begin position="209"/>
        <end position="228"/>
    </location>
</feature>
<name>A0A810Q9Y3_9FIRM</name>
<reference evidence="2" key="1">
    <citation type="submission" date="2020-09" db="EMBL/GenBank/DDBJ databases">
        <title>New species isolated from human feces.</title>
        <authorList>
            <person name="Kitahara M."/>
            <person name="Shigeno Y."/>
            <person name="Shime M."/>
            <person name="Matsumoto Y."/>
            <person name="Nakamura S."/>
            <person name="Motooka D."/>
            <person name="Fukuoka S."/>
            <person name="Nishikawa H."/>
            <person name="Benno Y."/>
        </authorList>
    </citation>
    <scope>NUCLEOTIDE SEQUENCE</scope>
    <source>
        <strain evidence="2">MM59</strain>
    </source>
</reference>
<feature type="transmembrane region" description="Helical" evidence="1">
    <location>
        <begin position="160"/>
        <end position="184"/>
    </location>
</feature>
<dbReference type="InterPro" id="IPR021359">
    <property type="entry name" value="DUF2812"/>
</dbReference>
<feature type="transmembrane region" description="Helical" evidence="1">
    <location>
        <begin position="234"/>
        <end position="258"/>
    </location>
</feature>
<keyword evidence="3" id="KW-1185">Reference proteome</keyword>
<accession>A0A810Q9Y3</accession>
<evidence type="ECO:0008006" key="4">
    <source>
        <dbReference type="Google" id="ProtNLM"/>
    </source>
</evidence>
<dbReference type="KEGG" id="pfaa:MM59RIKEN_03710"/>
<feature type="transmembrane region" description="Helical" evidence="1">
    <location>
        <begin position="270"/>
        <end position="292"/>
    </location>
</feature>
<evidence type="ECO:0000313" key="3">
    <source>
        <dbReference type="Proteomes" id="UP000679848"/>
    </source>
</evidence>
<evidence type="ECO:0000256" key="1">
    <source>
        <dbReference type="SAM" id="Phobius"/>
    </source>
</evidence>
<feature type="transmembrane region" description="Helical" evidence="1">
    <location>
        <begin position="129"/>
        <end position="148"/>
    </location>
</feature>
<evidence type="ECO:0000313" key="2">
    <source>
        <dbReference type="EMBL" id="BCK83052.1"/>
    </source>
</evidence>
<dbReference type="Proteomes" id="UP000679848">
    <property type="component" value="Chromosome"/>
</dbReference>
<dbReference type="Pfam" id="PF11193">
    <property type="entry name" value="DUF2812"/>
    <property type="match status" value="1"/>
</dbReference>
<keyword evidence="1" id="KW-0812">Transmembrane</keyword>
<dbReference type="RefSeq" id="WP_213542575.1">
    <property type="nucleotide sequence ID" value="NZ_AP023420.1"/>
</dbReference>
<dbReference type="EMBL" id="AP023420">
    <property type="protein sequence ID" value="BCK83052.1"/>
    <property type="molecule type" value="Genomic_DNA"/>
</dbReference>
<proteinExistence type="predicted"/>
<sequence length="468" mass="53526">MRNTKRELPLFSMYDHTGMERHLEEMAVQGWMLEKTTGFGWVYRRCEARRVRYAVTYFPKASAYEPGPSEDKQIFQDYCAQAGWELVSDAAQMQIFRTEAENPLPIETDAAIQVDNIHRAMKRSFLPSHFALMAVSLLWAGLLGWRLITDPIGLLSSNSNLFTAFCWTIVLALSLLEVGGYFLWHRRAKAAAMRDGSFTPTRSHRRLQAVMLVVVLMALVVWLLASALDSGRTLALALAGLLHVMILVALVNLLTRFLKRRKVSARTNRTVTLVSAVVLSSLSLVLMGYGIFRMIDHGWFGEHQGADTYTFHGLTWDVYRDPLPLTVEDLIDIDASDSYSYEWRDDSSVLLANLEATQHARLDVPEPIPELDYQIILVKLPLFYSLCRDSFLSRAARHNDQMPPEYWDEYRLTDFPAWDAQSVYQLYRAGEPCDRYLVCWPDRILQIDFNWTPTAKQAALAAEKLRAI</sequence>
<keyword evidence="1" id="KW-0472">Membrane</keyword>
<keyword evidence="1" id="KW-1133">Transmembrane helix</keyword>
<dbReference type="AlphaFoldDB" id="A0A810Q9Y3"/>
<organism evidence="2 3">
    <name type="scientific">Pusillibacter faecalis</name>
    <dbReference type="NCBI Taxonomy" id="2714358"/>
    <lineage>
        <taxon>Bacteria</taxon>
        <taxon>Bacillati</taxon>
        <taxon>Bacillota</taxon>
        <taxon>Clostridia</taxon>
        <taxon>Eubacteriales</taxon>
        <taxon>Oscillospiraceae</taxon>
        <taxon>Pusillibacter</taxon>
    </lineage>
</organism>
<gene>
    <name evidence="2" type="ORF">MM59RIKEN_03710</name>
</gene>